<dbReference type="EMBL" id="BTGC01000003">
    <property type="protein sequence ID" value="GMM50407.1"/>
    <property type="molecule type" value="Genomic_DNA"/>
</dbReference>
<dbReference type="Gene3D" id="6.20.130.10">
    <property type="match status" value="1"/>
</dbReference>
<keyword evidence="2" id="KW-0689">Ribosomal protein</keyword>
<dbReference type="InterPro" id="IPR048874">
    <property type="entry name" value="Ribosomal_bL31m_N"/>
</dbReference>
<dbReference type="Pfam" id="PF21492">
    <property type="entry name" value="bL31_N"/>
    <property type="match status" value="1"/>
</dbReference>
<reference evidence="2 3" key="1">
    <citation type="journal article" date="2023" name="Elife">
        <title>Identification of key yeast species and microbe-microbe interactions impacting larval growth of Drosophila in the wild.</title>
        <authorList>
            <person name="Mure A."/>
            <person name="Sugiura Y."/>
            <person name="Maeda R."/>
            <person name="Honda K."/>
            <person name="Sakurai N."/>
            <person name="Takahashi Y."/>
            <person name="Watada M."/>
            <person name="Katoh T."/>
            <person name="Gotoh A."/>
            <person name="Gotoh Y."/>
            <person name="Taniguchi I."/>
            <person name="Nakamura K."/>
            <person name="Hayashi T."/>
            <person name="Katayama T."/>
            <person name="Uemura T."/>
            <person name="Hattori Y."/>
        </authorList>
    </citation>
    <scope>NUCLEOTIDE SEQUENCE [LARGE SCALE GENOMIC DNA]</scope>
    <source>
        <strain evidence="2 3">SB-73</strain>
    </source>
</reference>
<proteinExistence type="predicted"/>
<keyword evidence="3" id="KW-1185">Reference proteome</keyword>
<accession>A0AAV5RHC7</accession>
<sequence length="168" mass="19245">MIRNLQRISSLSPVQNFFRTPIHSKHIVRSKGTYVPPGSKSVLTKKPLRKLNSATVRPAVYYKFDQKVELSDGSVISRKSVYPRAEWRMLLDQRTNPVWNPSKPNLKTQLAADNSKLANFRKKFSVGETDSAQFESDLDELMSGDAQQVTTGRVLIEKKKEKGNRRRR</sequence>
<comment type="caution">
    <text evidence="2">The sequence shown here is derived from an EMBL/GenBank/DDBJ whole genome shotgun (WGS) entry which is preliminary data.</text>
</comment>
<organism evidence="2 3">
    <name type="scientific">Starmerella bacillaris</name>
    <name type="common">Yeast</name>
    <name type="synonym">Candida zemplinina</name>
    <dbReference type="NCBI Taxonomy" id="1247836"/>
    <lineage>
        <taxon>Eukaryota</taxon>
        <taxon>Fungi</taxon>
        <taxon>Dikarya</taxon>
        <taxon>Ascomycota</taxon>
        <taxon>Saccharomycotina</taxon>
        <taxon>Dipodascomycetes</taxon>
        <taxon>Dipodascales</taxon>
        <taxon>Trichomonascaceae</taxon>
        <taxon>Starmerella</taxon>
    </lineage>
</organism>
<evidence type="ECO:0000313" key="2">
    <source>
        <dbReference type="EMBL" id="GMM50407.1"/>
    </source>
</evidence>
<gene>
    <name evidence="2" type="ORF">DASB73_013650</name>
</gene>
<dbReference type="GO" id="GO:0032543">
    <property type="term" value="P:mitochondrial translation"/>
    <property type="evidence" value="ECO:0007669"/>
    <property type="project" value="InterPro"/>
</dbReference>
<evidence type="ECO:0000313" key="3">
    <source>
        <dbReference type="Proteomes" id="UP001362899"/>
    </source>
</evidence>
<dbReference type="GO" id="GO:0003735">
    <property type="term" value="F:structural constituent of ribosome"/>
    <property type="evidence" value="ECO:0007669"/>
    <property type="project" value="InterPro"/>
</dbReference>
<dbReference type="PANTHER" id="PTHR28174:SF1">
    <property type="entry name" value="LARGE RIBOSOMAL SUBUNIT PROTEIN BL31M"/>
    <property type="match status" value="1"/>
</dbReference>
<dbReference type="InterPro" id="IPR034600">
    <property type="entry name" value="Ribosomal_bL31m"/>
</dbReference>
<protein>
    <submittedName>
        <fullName evidence="2">Mitochondrial 54S ribosomal protein YmL36</fullName>
    </submittedName>
</protein>
<feature type="domain" description="Ribosomal protein bL31m N-terminal" evidence="1">
    <location>
        <begin position="44"/>
        <end position="102"/>
    </location>
</feature>
<dbReference type="PANTHER" id="PTHR28174">
    <property type="entry name" value="54S RIBOSOMAL PROTEIN L36, MITOCHONDRIAL"/>
    <property type="match status" value="1"/>
</dbReference>
<dbReference type="GO" id="GO:0005762">
    <property type="term" value="C:mitochondrial large ribosomal subunit"/>
    <property type="evidence" value="ECO:0007669"/>
    <property type="project" value="InterPro"/>
</dbReference>
<dbReference type="Proteomes" id="UP001362899">
    <property type="component" value="Unassembled WGS sequence"/>
</dbReference>
<keyword evidence="2" id="KW-0687">Ribonucleoprotein</keyword>
<name>A0AAV5RHC7_STABA</name>
<dbReference type="AlphaFoldDB" id="A0AAV5RHC7"/>
<evidence type="ECO:0000259" key="1">
    <source>
        <dbReference type="Pfam" id="PF21492"/>
    </source>
</evidence>